<keyword evidence="8" id="KW-1185">Reference proteome</keyword>
<dbReference type="Pfam" id="PF00990">
    <property type="entry name" value="GGDEF"/>
    <property type="match status" value="1"/>
</dbReference>
<evidence type="ECO:0000256" key="4">
    <source>
        <dbReference type="SAM" id="Phobius"/>
    </source>
</evidence>
<dbReference type="InterPro" id="IPR029787">
    <property type="entry name" value="Nucleotide_cyclase"/>
</dbReference>
<reference evidence="7 8" key="1">
    <citation type="submission" date="2023-07" db="EMBL/GenBank/DDBJ databases">
        <title>Genomic Encyclopedia of Type Strains, Phase IV (KMG-IV): sequencing the most valuable type-strain genomes for metagenomic binning, comparative biology and taxonomic classification.</title>
        <authorList>
            <person name="Goeker M."/>
        </authorList>
    </citation>
    <scope>NUCLEOTIDE SEQUENCE [LARGE SCALE GENOMIC DNA]</scope>
    <source>
        <strain evidence="7 8">DSM 12396</strain>
    </source>
</reference>
<keyword evidence="4" id="KW-0472">Membrane</keyword>
<evidence type="ECO:0000313" key="7">
    <source>
        <dbReference type="EMBL" id="MDQ0287741.1"/>
    </source>
</evidence>
<dbReference type="SUPFAM" id="SSF52172">
    <property type="entry name" value="CheY-like"/>
    <property type="match status" value="1"/>
</dbReference>
<evidence type="ECO:0000256" key="3">
    <source>
        <dbReference type="PROSITE-ProRule" id="PRU00169"/>
    </source>
</evidence>
<evidence type="ECO:0000313" key="8">
    <source>
        <dbReference type="Proteomes" id="UP001225644"/>
    </source>
</evidence>
<dbReference type="PROSITE" id="PS50110">
    <property type="entry name" value="RESPONSE_REGULATORY"/>
    <property type="match status" value="1"/>
</dbReference>
<dbReference type="InterPro" id="IPR011006">
    <property type="entry name" value="CheY-like_superfamily"/>
</dbReference>
<dbReference type="InterPro" id="IPR000160">
    <property type="entry name" value="GGDEF_dom"/>
</dbReference>
<evidence type="ECO:0000256" key="1">
    <source>
        <dbReference type="ARBA" id="ARBA00018672"/>
    </source>
</evidence>
<dbReference type="InterPro" id="IPR050469">
    <property type="entry name" value="Diguanylate_Cyclase"/>
</dbReference>
<dbReference type="PROSITE" id="PS50887">
    <property type="entry name" value="GGDEF"/>
    <property type="match status" value="1"/>
</dbReference>
<comment type="caution">
    <text evidence="3">Lacks conserved residue(s) required for the propagation of feature annotation.</text>
</comment>
<evidence type="ECO:0000259" key="5">
    <source>
        <dbReference type="PROSITE" id="PS50110"/>
    </source>
</evidence>
<dbReference type="PANTHER" id="PTHR45138">
    <property type="entry name" value="REGULATORY COMPONENTS OF SENSORY TRANSDUCTION SYSTEM"/>
    <property type="match status" value="1"/>
</dbReference>
<dbReference type="InterPro" id="IPR001789">
    <property type="entry name" value="Sig_transdc_resp-reg_receiver"/>
</dbReference>
<keyword evidence="4" id="KW-1133">Transmembrane helix</keyword>
<dbReference type="Gene3D" id="3.30.70.270">
    <property type="match status" value="1"/>
</dbReference>
<evidence type="ECO:0000259" key="6">
    <source>
        <dbReference type="PROSITE" id="PS50887"/>
    </source>
</evidence>
<dbReference type="RefSeq" id="WP_307403701.1">
    <property type="nucleotide sequence ID" value="NZ_JAUSUX010000039.1"/>
</dbReference>
<comment type="caution">
    <text evidence="7">The sequence shown here is derived from an EMBL/GenBank/DDBJ whole genome shotgun (WGS) entry which is preliminary data.</text>
</comment>
<sequence length="459" mass="50761">MRVLIATGLEELDGSISGELSSRNIEVAGECYYREGLLSLTKDRGADVVVLSLHLPGQADTVDLVKELRMAGLRVILLPGRRDDKKAVDLARRAVALGVYDIVWDPVSPETVTYRVLNPATLADAGLEPDEAAVGEVEVQGVSGGARREKKDITGLARTILRFLGKSRTSEATICDSEGQIEEAQFQAGRREEELDRKEIDEEYEENACGEGRCELPSSVSEFKDDVPDAFYRDALTGCFTRRYLLERFSPTGFYTVVFIDLDNFKPVNDILGHEMGDGVLAAFGKMLVENLKGRDLAVRWGGDEFVLILPGTARADAEKVVENLRREWKHCAPDTGNLEVGFSTGISEGARDLQATIKEADRLMYAEKRSRKVKEAWEKSHPRELYTPLSTRPARVDWATLKQAVSLAFSITAVVVLVSAVVWGMDWTAQMFGAHAPVLHEAARVVEEFWRTVLAGVL</sequence>
<dbReference type="PANTHER" id="PTHR45138:SF9">
    <property type="entry name" value="DIGUANYLATE CYCLASE DGCM-RELATED"/>
    <property type="match status" value="1"/>
</dbReference>
<name>A0ABU0B4V3_9FIRM</name>
<protein>
    <recommendedName>
        <fullName evidence="1">Stage 0 sporulation protein A homolog</fullName>
    </recommendedName>
</protein>
<dbReference type="InterPro" id="IPR043128">
    <property type="entry name" value="Rev_trsase/Diguanyl_cyclase"/>
</dbReference>
<dbReference type="CDD" id="cd01949">
    <property type="entry name" value="GGDEF"/>
    <property type="match status" value="1"/>
</dbReference>
<comment type="function">
    <text evidence="2">May play the central regulatory role in sporulation. It may be an element of the effector pathway responsible for the activation of sporulation genes in response to nutritional stress. Spo0A may act in concert with spo0H (a sigma factor) to control the expression of some genes that are critical to the sporulation process.</text>
</comment>
<accession>A0ABU0B4V3</accession>
<evidence type="ECO:0000256" key="2">
    <source>
        <dbReference type="ARBA" id="ARBA00024867"/>
    </source>
</evidence>
<feature type="domain" description="GGDEF" evidence="6">
    <location>
        <begin position="253"/>
        <end position="383"/>
    </location>
</feature>
<dbReference type="Gene3D" id="3.40.50.2300">
    <property type="match status" value="1"/>
</dbReference>
<feature type="transmembrane region" description="Helical" evidence="4">
    <location>
        <begin position="405"/>
        <end position="426"/>
    </location>
</feature>
<gene>
    <name evidence="7" type="ORF">J2Z49_002872</name>
</gene>
<dbReference type="SUPFAM" id="SSF55073">
    <property type="entry name" value="Nucleotide cyclase"/>
    <property type="match status" value="1"/>
</dbReference>
<organism evidence="7 8">
    <name type="scientific">Desulfofundulus luciae</name>
    <dbReference type="NCBI Taxonomy" id="74702"/>
    <lineage>
        <taxon>Bacteria</taxon>
        <taxon>Bacillati</taxon>
        <taxon>Bacillota</taxon>
        <taxon>Clostridia</taxon>
        <taxon>Eubacteriales</taxon>
        <taxon>Peptococcaceae</taxon>
        <taxon>Desulfofundulus</taxon>
    </lineage>
</organism>
<proteinExistence type="predicted"/>
<dbReference type="Proteomes" id="UP001225644">
    <property type="component" value="Unassembled WGS sequence"/>
</dbReference>
<dbReference type="SMART" id="SM00267">
    <property type="entry name" value="GGDEF"/>
    <property type="match status" value="1"/>
</dbReference>
<keyword evidence="4" id="KW-0812">Transmembrane</keyword>
<feature type="domain" description="Response regulatory" evidence="5">
    <location>
        <begin position="2"/>
        <end position="120"/>
    </location>
</feature>
<dbReference type="EMBL" id="JAUSUX010000039">
    <property type="protein sequence ID" value="MDQ0287741.1"/>
    <property type="molecule type" value="Genomic_DNA"/>
</dbReference>
<dbReference type="NCBIfam" id="TIGR00254">
    <property type="entry name" value="GGDEF"/>
    <property type="match status" value="1"/>
</dbReference>